<dbReference type="Proteomes" id="UP000032142">
    <property type="component" value="Unassembled WGS sequence"/>
</dbReference>
<dbReference type="EMBL" id="KN393455">
    <property type="protein sequence ID" value="KHG10253.1"/>
    <property type="molecule type" value="Genomic_DNA"/>
</dbReference>
<evidence type="ECO:0000313" key="1">
    <source>
        <dbReference type="EMBL" id="KHG10253.1"/>
    </source>
</evidence>
<name>A0A0B0N6Z6_GOSAR</name>
<proteinExistence type="predicted"/>
<sequence length="19" mass="2208">MYYQSSQSHLSLSSRSHPL</sequence>
<evidence type="ECO:0000313" key="2">
    <source>
        <dbReference type="Proteomes" id="UP000032142"/>
    </source>
</evidence>
<organism evidence="1 2">
    <name type="scientific">Gossypium arboreum</name>
    <name type="common">Tree cotton</name>
    <name type="synonym">Gossypium nanking</name>
    <dbReference type="NCBI Taxonomy" id="29729"/>
    <lineage>
        <taxon>Eukaryota</taxon>
        <taxon>Viridiplantae</taxon>
        <taxon>Streptophyta</taxon>
        <taxon>Embryophyta</taxon>
        <taxon>Tracheophyta</taxon>
        <taxon>Spermatophyta</taxon>
        <taxon>Magnoliopsida</taxon>
        <taxon>eudicotyledons</taxon>
        <taxon>Gunneridae</taxon>
        <taxon>Pentapetalae</taxon>
        <taxon>rosids</taxon>
        <taxon>malvids</taxon>
        <taxon>Malvales</taxon>
        <taxon>Malvaceae</taxon>
        <taxon>Malvoideae</taxon>
        <taxon>Gossypium</taxon>
    </lineage>
</organism>
<keyword evidence="2" id="KW-1185">Reference proteome</keyword>
<accession>A0A0B0N6Z6</accession>
<gene>
    <name evidence="1" type="ORF">F383_07379</name>
</gene>
<dbReference type="AlphaFoldDB" id="A0A0B0N6Z6"/>
<reference evidence="2" key="1">
    <citation type="submission" date="2014-09" db="EMBL/GenBank/DDBJ databases">
        <authorList>
            <person name="Mudge J."/>
            <person name="Ramaraj T."/>
            <person name="Lindquist I.E."/>
            <person name="Bharti A.K."/>
            <person name="Sundararajan A."/>
            <person name="Cameron C.T."/>
            <person name="Woodward J.E."/>
            <person name="May G.D."/>
            <person name="Brubaker C."/>
            <person name="Broadhvest J."/>
            <person name="Wilkins T.A."/>
        </authorList>
    </citation>
    <scope>NUCLEOTIDE SEQUENCE</scope>
    <source>
        <strain evidence="2">cv. AKA8401</strain>
    </source>
</reference>
<protein>
    <submittedName>
        <fullName evidence="1">Uncharacterized protein</fullName>
    </submittedName>
</protein>